<proteinExistence type="predicted"/>
<keyword evidence="3" id="KW-1185">Reference proteome</keyword>
<sequence>MLTTRKRPISQLKEQRKKKLSLRNLLRNILRRQRLGKRNVRRLLDDKESSVREVKSSDESSGRSPEKPQEEKEPFDKSPTKPQHKERQEKGEETKKQESKKTPVVVRGENKQLGVGDSYGPTTVNETQTKAVKSMGFASFLKVDLKFTITAFDAYVTLGEPFGGREIMEISRPSTMKKMMSYMLLGSRNEN</sequence>
<dbReference type="AlphaFoldDB" id="A0A9Q1KNU0"/>
<evidence type="ECO:0000256" key="1">
    <source>
        <dbReference type="SAM" id="MobiDB-lite"/>
    </source>
</evidence>
<accession>A0A9Q1KNU0</accession>
<protein>
    <submittedName>
        <fullName evidence="2">Uncharacterized protein</fullName>
    </submittedName>
</protein>
<evidence type="ECO:0000313" key="3">
    <source>
        <dbReference type="Proteomes" id="UP001153076"/>
    </source>
</evidence>
<feature type="region of interest" description="Disordered" evidence="1">
    <location>
        <begin position="30"/>
        <end position="122"/>
    </location>
</feature>
<reference evidence="2" key="1">
    <citation type="submission" date="2022-04" db="EMBL/GenBank/DDBJ databases">
        <title>Carnegiea gigantea Genome sequencing and assembly v2.</title>
        <authorList>
            <person name="Copetti D."/>
            <person name="Sanderson M.J."/>
            <person name="Burquez A."/>
            <person name="Wojciechowski M.F."/>
        </authorList>
    </citation>
    <scope>NUCLEOTIDE SEQUENCE</scope>
    <source>
        <strain evidence="2">SGP5-SGP5p</strain>
        <tissue evidence="2">Aerial part</tissue>
    </source>
</reference>
<feature type="compositionally biased region" description="Basic and acidic residues" evidence="1">
    <location>
        <begin position="42"/>
        <end position="101"/>
    </location>
</feature>
<name>A0A9Q1KNU0_9CARY</name>
<evidence type="ECO:0000313" key="2">
    <source>
        <dbReference type="EMBL" id="KAJ8446012.1"/>
    </source>
</evidence>
<gene>
    <name evidence="2" type="ORF">Cgig2_012356</name>
</gene>
<comment type="caution">
    <text evidence="2">The sequence shown here is derived from an EMBL/GenBank/DDBJ whole genome shotgun (WGS) entry which is preliminary data.</text>
</comment>
<dbReference type="EMBL" id="JAKOGI010000062">
    <property type="protein sequence ID" value="KAJ8446012.1"/>
    <property type="molecule type" value="Genomic_DNA"/>
</dbReference>
<organism evidence="2 3">
    <name type="scientific">Carnegiea gigantea</name>
    <dbReference type="NCBI Taxonomy" id="171969"/>
    <lineage>
        <taxon>Eukaryota</taxon>
        <taxon>Viridiplantae</taxon>
        <taxon>Streptophyta</taxon>
        <taxon>Embryophyta</taxon>
        <taxon>Tracheophyta</taxon>
        <taxon>Spermatophyta</taxon>
        <taxon>Magnoliopsida</taxon>
        <taxon>eudicotyledons</taxon>
        <taxon>Gunneridae</taxon>
        <taxon>Pentapetalae</taxon>
        <taxon>Caryophyllales</taxon>
        <taxon>Cactineae</taxon>
        <taxon>Cactaceae</taxon>
        <taxon>Cactoideae</taxon>
        <taxon>Echinocereeae</taxon>
        <taxon>Carnegiea</taxon>
    </lineage>
</organism>
<dbReference type="Proteomes" id="UP001153076">
    <property type="component" value="Unassembled WGS sequence"/>
</dbReference>
<feature type="compositionally biased region" description="Basic residues" evidence="1">
    <location>
        <begin position="30"/>
        <end position="41"/>
    </location>
</feature>